<evidence type="ECO:0008006" key="4">
    <source>
        <dbReference type="Google" id="ProtNLM"/>
    </source>
</evidence>
<feature type="region of interest" description="Disordered" evidence="1">
    <location>
        <begin position="25"/>
        <end position="66"/>
    </location>
</feature>
<feature type="compositionally biased region" description="Basic and acidic residues" evidence="1">
    <location>
        <begin position="47"/>
        <end position="58"/>
    </location>
</feature>
<organism evidence="2 3">
    <name type="scientific">Rotaria socialis</name>
    <dbReference type="NCBI Taxonomy" id="392032"/>
    <lineage>
        <taxon>Eukaryota</taxon>
        <taxon>Metazoa</taxon>
        <taxon>Spiralia</taxon>
        <taxon>Gnathifera</taxon>
        <taxon>Rotifera</taxon>
        <taxon>Eurotatoria</taxon>
        <taxon>Bdelloidea</taxon>
        <taxon>Philodinida</taxon>
        <taxon>Philodinidae</taxon>
        <taxon>Rotaria</taxon>
    </lineage>
</organism>
<evidence type="ECO:0000313" key="3">
    <source>
        <dbReference type="Proteomes" id="UP000663873"/>
    </source>
</evidence>
<accession>A0A821SKE8</accession>
<dbReference type="EMBL" id="CAJOBP010064181">
    <property type="protein sequence ID" value="CAF4861071.1"/>
    <property type="molecule type" value="Genomic_DNA"/>
</dbReference>
<dbReference type="AlphaFoldDB" id="A0A821SKE8"/>
<gene>
    <name evidence="2" type="ORF">UJA718_LOCUS43882</name>
</gene>
<feature type="non-terminal residue" evidence="2">
    <location>
        <position position="1"/>
    </location>
</feature>
<feature type="compositionally biased region" description="Pro residues" evidence="1">
    <location>
        <begin position="32"/>
        <end position="44"/>
    </location>
</feature>
<dbReference type="PROSITE" id="PS51257">
    <property type="entry name" value="PROKAR_LIPOPROTEIN"/>
    <property type="match status" value="1"/>
</dbReference>
<reference evidence="2" key="1">
    <citation type="submission" date="2021-02" db="EMBL/GenBank/DDBJ databases">
        <authorList>
            <person name="Nowell W R."/>
        </authorList>
    </citation>
    <scope>NUCLEOTIDE SEQUENCE</scope>
</reference>
<evidence type="ECO:0000256" key="1">
    <source>
        <dbReference type="SAM" id="MobiDB-lite"/>
    </source>
</evidence>
<comment type="caution">
    <text evidence="2">The sequence shown here is derived from an EMBL/GenBank/DDBJ whole genome shotgun (WGS) entry which is preliminary data.</text>
</comment>
<dbReference type="Proteomes" id="UP000663873">
    <property type="component" value="Unassembled WGS sequence"/>
</dbReference>
<evidence type="ECO:0000313" key="2">
    <source>
        <dbReference type="EMBL" id="CAF4861071.1"/>
    </source>
</evidence>
<sequence>MDEKHVAEYGVFTALLNSGMLLSCSSYDTKAPKPPPPPEPPAPEVPVEEKVEDKKKEAAAATKNKK</sequence>
<keyword evidence="3" id="KW-1185">Reference proteome</keyword>
<name>A0A821SKE8_9BILA</name>
<proteinExistence type="predicted"/>
<protein>
    <recommendedName>
        <fullName evidence="4">Lipoprotein</fullName>
    </recommendedName>
</protein>